<evidence type="ECO:0000256" key="12">
    <source>
        <dbReference type="SAM" id="Phobius"/>
    </source>
</evidence>
<keyword evidence="4" id="KW-0645">Protease</keyword>
<evidence type="ECO:0000256" key="10">
    <source>
        <dbReference type="ARBA" id="ARBA00023136"/>
    </source>
</evidence>
<accession>A0A1D8N7B0</accession>
<feature type="transmembrane region" description="Helical" evidence="12">
    <location>
        <begin position="76"/>
        <end position="96"/>
    </location>
</feature>
<keyword evidence="7" id="KW-0378">Hydrolase</keyword>
<gene>
    <name evidence="14" type="ORF">YALI1_B14658g</name>
</gene>
<reference evidence="14 15" key="1">
    <citation type="journal article" date="2016" name="PLoS ONE">
        <title>Sequence Assembly of Yarrowia lipolytica Strain W29/CLIB89 Shows Transposable Element Diversity.</title>
        <authorList>
            <person name="Magnan C."/>
            <person name="Yu J."/>
            <person name="Chang I."/>
            <person name="Jahn E."/>
            <person name="Kanomata Y."/>
            <person name="Wu J."/>
            <person name="Zeller M."/>
            <person name="Oakes M."/>
            <person name="Baldi P."/>
            <person name="Sandmeyer S."/>
        </authorList>
    </citation>
    <scope>NUCLEOTIDE SEQUENCE [LARGE SCALE GENOMIC DNA]</scope>
    <source>
        <strain evidence="15">CLIB89(W29)</strain>
    </source>
</reference>
<dbReference type="Proteomes" id="UP000182444">
    <property type="component" value="Chromosome 1B"/>
</dbReference>
<sequence length="242" mass="27451">MSSLQHRYHSLAASIHSLQEISFPVLNHRHAYGTLNTPHCTDPRTTHSFNSMGFQDWFAQKSRKWAALRQKPAMRLFIWSTWIPVAICFLDHAYFLGHISGNSMTPALNPDSNLGKRDIVLLQKFLIKQPGYLKVGDVVLLRNPMDPDKFLCKRILGVGGDEIVTRHPYPQKTCFVPFNHVWVEGDNIHSFDSNNFGPVSLGLMHGKCPKVLWPFNRFGAIPDGGREARKEKLGYVDDVVEG</sequence>
<dbReference type="KEGG" id="yli:2906879"/>
<dbReference type="EMBL" id="CP017554">
    <property type="protein sequence ID" value="AOW01530.1"/>
    <property type="molecule type" value="Genomic_DNA"/>
</dbReference>
<proteinExistence type="inferred from homology"/>
<dbReference type="PANTHER" id="PTHR46041:SF2">
    <property type="entry name" value="MITOCHONDRIAL INNER MEMBRANE PROTEASE SUBUNIT 2"/>
    <property type="match status" value="1"/>
</dbReference>
<evidence type="ECO:0000256" key="6">
    <source>
        <dbReference type="ARBA" id="ARBA00022792"/>
    </source>
</evidence>
<evidence type="ECO:0000256" key="4">
    <source>
        <dbReference type="ARBA" id="ARBA00022670"/>
    </source>
</evidence>
<dbReference type="SUPFAM" id="SSF51306">
    <property type="entry name" value="LexA/Signal peptidase"/>
    <property type="match status" value="1"/>
</dbReference>
<dbReference type="PRINTS" id="PR00727">
    <property type="entry name" value="LEADERPTASE"/>
</dbReference>
<evidence type="ECO:0000256" key="9">
    <source>
        <dbReference type="ARBA" id="ARBA00023128"/>
    </source>
</evidence>
<keyword evidence="9" id="KW-0496">Mitochondrion</keyword>
<dbReference type="FunFam" id="2.10.109.10:FF:000005">
    <property type="entry name" value="Mitochondrial inner membrane protease subunit"/>
    <property type="match status" value="1"/>
</dbReference>
<dbReference type="Pfam" id="PF10502">
    <property type="entry name" value="Peptidase_S26"/>
    <property type="match status" value="1"/>
</dbReference>
<keyword evidence="6" id="KW-0999">Mitochondrion inner membrane</keyword>
<dbReference type="Gene3D" id="2.10.109.10">
    <property type="entry name" value="Umud Fragment, subunit A"/>
    <property type="match status" value="1"/>
</dbReference>
<protein>
    <recommendedName>
        <fullName evidence="3">Mitochondrial inner membrane protease subunit 2</fullName>
    </recommendedName>
</protein>
<dbReference type="GO" id="GO:0004252">
    <property type="term" value="F:serine-type endopeptidase activity"/>
    <property type="evidence" value="ECO:0007669"/>
    <property type="project" value="InterPro"/>
</dbReference>
<dbReference type="VEuPathDB" id="FungiDB:YALI0_B10978g"/>
<dbReference type="InterPro" id="IPR037730">
    <property type="entry name" value="IMP2"/>
</dbReference>
<dbReference type="GO" id="GO:0006627">
    <property type="term" value="P:protein processing involved in protein targeting to mitochondrion"/>
    <property type="evidence" value="ECO:0007669"/>
    <property type="project" value="InterPro"/>
</dbReference>
<feature type="domain" description="Peptidase S26" evidence="13">
    <location>
        <begin position="98"/>
        <end position="165"/>
    </location>
</feature>
<evidence type="ECO:0000256" key="11">
    <source>
        <dbReference type="PIRSR" id="PIRSR600223-1"/>
    </source>
</evidence>
<dbReference type="VEuPathDB" id="FungiDB:YALI1_B14658g"/>
<evidence type="ECO:0000256" key="7">
    <source>
        <dbReference type="ARBA" id="ARBA00022801"/>
    </source>
</evidence>
<organism evidence="14 15">
    <name type="scientific">Yarrowia lipolytica</name>
    <name type="common">Candida lipolytica</name>
    <dbReference type="NCBI Taxonomy" id="4952"/>
    <lineage>
        <taxon>Eukaryota</taxon>
        <taxon>Fungi</taxon>
        <taxon>Dikarya</taxon>
        <taxon>Ascomycota</taxon>
        <taxon>Saccharomycotina</taxon>
        <taxon>Dipodascomycetes</taxon>
        <taxon>Dipodascales</taxon>
        <taxon>Dipodascales incertae sedis</taxon>
        <taxon>Yarrowia</taxon>
    </lineage>
</organism>
<feature type="active site" evidence="11">
    <location>
        <position position="103"/>
    </location>
</feature>
<keyword evidence="5 12" id="KW-0812">Transmembrane</keyword>
<dbReference type="InterPro" id="IPR036286">
    <property type="entry name" value="LexA/Signal_pep-like_sf"/>
</dbReference>
<evidence type="ECO:0000256" key="8">
    <source>
        <dbReference type="ARBA" id="ARBA00022989"/>
    </source>
</evidence>
<dbReference type="InterPro" id="IPR000223">
    <property type="entry name" value="Pept_S26A_signal_pept_1"/>
</dbReference>
<dbReference type="GeneID" id="2906879"/>
<dbReference type="AlphaFoldDB" id="A0A1D8N7B0"/>
<evidence type="ECO:0000313" key="14">
    <source>
        <dbReference type="EMBL" id="AOW01530.1"/>
    </source>
</evidence>
<dbReference type="GO" id="GO:0042720">
    <property type="term" value="C:mitochondrial inner membrane peptidase complex"/>
    <property type="evidence" value="ECO:0007669"/>
    <property type="project" value="InterPro"/>
</dbReference>
<dbReference type="GO" id="GO:0006465">
    <property type="term" value="P:signal peptide processing"/>
    <property type="evidence" value="ECO:0007669"/>
    <property type="project" value="InterPro"/>
</dbReference>
<dbReference type="InterPro" id="IPR019533">
    <property type="entry name" value="Peptidase_S26"/>
</dbReference>
<evidence type="ECO:0000256" key="3">
    <source>
        <dbReference type="ARBA" id="ARBA00013650"/>
    </source>
</evidence>
<evidence type="ECO:0000256" key="5">
    <source>
        <dbReference type="ARBA" id="ARBA00022692"/>
    </source>
</evidence>
<evidence type="ECO:0000313" key="15">
    <source>
        <dbReference type="Proteomes" id="UP000182444"/>
    </source>
</evidence>
<dbReference type="PANTHER" id="PTHR46041">
    <property type="entry name" value="MITOCHONDRIAL INNER MEMBRANE PROTEASE SUBUNIT 2"/>
    <property type="match status" value="1"/>
</dbReference>
<evidence type="ECO:0000256" key="1">
    <source>
        <dbReference type="ARBA" id="ARBA00004434"/>
    </source>
</evidence>
<dbReference type="CDD" id="cd06530">
    <property type="entry name" value="S26_SPase_I"/>
    <property type="match status" value="1"/>
</dbReference>
<name>A0A1D8N7B0_YARLL</name>
<evidence type="ECO:0000256" key="2">
    <source>
        <dbReference type="ARBA" id="ARBA00007066"/>
    </source>
</evidence>
<comment type="similarity">
    <text evidence="2">Belongs to the peptidase S26 family. IMP2 subfamily.</text>
</comment>
<comment type="subcellular location">
    <subcellularLocation>
        <location evidence="1">Mitochondrion inner membrane</location>
        <topology evidence="1">Single-pass membrane protein</topology>
    </subcellularLocation>
</comment>
<keyword evidence="8 12" id="KW-1133">Transmembrane helix</keyword>
<keyword evidence="10 12" id="KW-0472">Membrane</keyword>
<dbReference type="eggNOG" id="KOG1568">
    <property type="taxonomic scope" value="Eukaryota"/>
</dbReference>
<evidence type="ECO:0000259" key="13">
    <source>
        <dbReference type="Pfam" id="PF10502"/>
    </source>
</evidence>
<feature type="active site" evidence="11">
    <location>
        <position position="153"/>
    </location>
</feature>
<dbReference type="RefSeq" id="XP_500741.2">
    <property type="nucleotide sequence ID" value="XM_500741.2"/>
</dbReference>